<dbReference type="InterPro" id="IPR036390">
    <property type="entry name" value="WH_DNA-bd_sf"/>
</dbReference>
<dbReference type="InterPro" id="IPR057527">
    <property type="entry name" value="HVO_A0261-like_N"/>
</dbReference>
<evidence type="ECO:0000259" key="1">
    <source>
        <dbReference type="Pfam" id="PF08350"/>
    </source>
</evidence>
<keyword evidence="4" id="KW-1185">Reference proteome</keyword>
<evidence type="ECO:0000259" key="2">
    <source>
        <dbReference type="Pfam" id="PF25213"/>
    </source>
</evidence>
<protein>
    <submittedName>
        <fullName evidence="3">Transcriptional regulator, ArsR family</fullName>
    </submittedName>
</protein>
<dbReference type="HOGENOM" id="CLU_062767_1_1_2"/>
<dbReference type="GeneID" id="24892623"/>
<dbReference type="Gene3D" id="1.10.10.10">
    <property type="entry name" value="Winged helix-like DNA-binding domain superfamily/Winged helix DNA-binding domain"/>
    <property type="match status" value="1"/>
</dbReference>
<dbReference type="CDD" id="cd00090">
    <property type="entry name" value="HTH_ARSR"/>
    <property type="match status" value="1"/>
</dbReference>
<dbReference type="RefSeq" id="WP_331454332.1">
    <property type="nucleotide sequence ID" value="NZ_CP009518.1"/>
</dbReference>
<reference evidence="3 4" key="1">
    <citation type="submission" date="2014-07" db="EMBL/GenBank/DDBJ databases">
        <title>Methanogenic archaea and the global carbon cycle.</title>
        <authorList>
            <person name="Henriksen J.R."/>
            <person name="Luke J."/>
            <person name="Reinhart S."/>
            <person name="Benedict M.N."/>
            <person name="Youngblut N.D."/>
            <person name="Metcalf M.E."/>
            <person name="Whitaker R.J."/>
            <person name="Metcalf W.W."/>
        </authorList>
    </citation>
    <scope>NUCLEOTIDE SEQUENCE [LARGE SCALE GENOMIC DNA]</scope>
    <source>
        <strain evidence="3 4">MM1</strain>
    </source>
</reference>
<sequence>MQLKSTGLLSVLTFSEKRKDLLFLLEEGPRSLSQIREYFDVSSPEISPRLKEMEAANLIIKDEKEYHITPIGKVAAKYLNPLVNTLESIEKNEDFWKDHILEGIPQHLLDRISELGECIVHEESLENIYDSHKKFLDNIARSKEVCGVSSIFIPIYPEFFANLAKNNVPTSLILTRNVFEKVKNEYTETMQAYLDSDNTRLYLIESAKVAFVTTDDFFSLSLFFKNGTYDPQRDLMGTGNTISNWGKELFEYYKREAREITSL</sequence>
<dbReference type="KEGG" id="mmet:MCMEM_0151"/>
<proteinExistence type="predicted"/>
<accession>A0A0E3WZA5</accession>
<dbReference type="InterPro" id="IPR036388">
    <property type="entry name" value="WH-like_DNA-bd_sf"/>
</dbReference>
<name>A0A0E3WZA5_METMT</name>
<dbReference type="PIRSF" id="PIRSF006692">
    <property type="entry name" value="TF_HTH_AF0396_prd"/>
    <property type="match status" value="1"/>
</dbReference>
<dbReference type="InterPro" id="IPR011991">
    <property type="entry name" value="ArsR-like_HTH"/>
</dbReference>
<dbReference type="EMBL" id="CP009518">
    <property type="protein sequence ID" value="AKB84204.1"/>
    <property type="molecule type" value="Genomic_DNA"/>
</dbReference>
<feature type="domain" description="HVO-A0261-like N-terminal" evidence="2">
    <location>
        <begin position="11"/>
        <end position="89"/>
    </location>
</feature>
<gene>
    <name evidence="3" type="ORF">MCMEM_0151</name>
</gene>
<dbReference type="Pfam" id="PF08350">
    <property type="entry name" value="FilR1_middle"/>
    <property type="match status" value="1"/>
</dbReference>
<dbReference type="InterPro" id="IPR016490">
    <property type="entry name" value="Tscrpt_reg_HTH_AF0396-typ3"/>
</dbReference>
<dbReference type="Pfam" id="PF25213">
    <property type="entry name" value="HVO_A0261_N"/>
    <property type="match status" value="1"/>
</dbReference>
<organism evidence="3 4">
    <name type="scientific">Methanococcoides methylutens MM1</name>
    <dbReference type="NCBI Taxonomy" id="1434104"/>
    <lineage>
        <taxon>Archaea</taxon>
        <taxon>Methanobacteriati</taxon>
        <taxon>Methanobacteriota</taxon>
        <taxon>Stenosarchaea group</taxon>
        <taxon>Methanomicrobia</taxon>
        <taxon>Methanosarcinales</taxon>
        <taxon>Methanosarcinaceae</taxon>
        <taxon>Methanococcoides</taxon>
    </lineage>
</organism>
<dbReference type="AlphaFoldDB" id="A0A0E3WZA5"/>
<feature type="domain" description="Methanogenesis regulatory protein FilR1 middle" evidence="1">
    <location>
        <begin position="128"/>
        <end position="255"/>
    </location>
</feature>
<dbReference type="SUPFAM" id="SSF46785">
    <property type="entry name" value="Winged helix' DNA-binding domain"/>
    <property type="match status" value="1"/>
</dbReference>
<dbReference type="InterPro" id="IPR013561">
    <property type="entry name" value="FilR1_middle_dom"/>
</dbReference>
<dbReference type="Proteomes" id="UP000033048">
    <property type="component" value="Chromosome"/>
</dbReference>
<evidence type="ECO:0000313" key="4">
    <source>
        <dbReference type="Proteomes" id="UP000033048"/>
    </source>
</evidence>
<evidence type="ECO:0000313" key="3">
    <source>
        <dbReference type="EMBL" id="AKB84204.1"/>
    </source>
</evidence>